<proteinExistence type="predicted"/>
<evidence type="ECO:0000313" key="2">
    <source>
        <dbReference type="Proteomes" id="UP001295740"/>
    </source>
</evidence>
<accession>A0AAI8VIF8</accession>
<gene>
    <name evidence="1" type="ORF">KHLLAP_LOCUS5976</name>
</gene>
<protein>
    <submittedName>
        <fullName evidence="1">Uu.00g129020.m01.CDS01</fullName>
    </submittedName>
</protein>
<evidence type="ECO:0000313" key="1">
    <source>
        <dbReference type="EMBL" id="CAJ2505508.1"/>
    </source>
</evidence>
<keyword evidence="2" id="KW-1185">Reference proteome</keyword>
<sequence length="85" mass="9230">MQHSTTIALALGTKAAAVTPAQVHGPTPHYVEFEVYNSDSCTGSSAYHMFNSDTSALGACFKLMEVFYSVRILEIYGSCVRECCN</sequence>
<dbReference type="EMBL" id="CAUWAG010000007">
    <property type="protein sequence ID" value="CAJ2505508.1"/>
    <property type="molecule type" value="Genomic_DNA"/>
</dbReference>
<dbReference type="Proteomes" id="UP001295740">
    <property type="component" value="Unassembled WGS sequence"/>
</dbReference>
<dbReference type="AlphaFoldDB" id="A0AAI8VIF8"/>
<name>A0AAI8VIF8_9PEZI</name>
<comment type="caution">
    <text evidence="1">The sequence shown here is derived from an EMBL/GenBank/DDBJ whole genome shotgun (WGS) entry which is preliminary data.</text>
</comment>
<reference evidence="1" key="1">
    <citation type="submission" date="2023-10" db="EMBL/GenBank/DDBJ databases">
        <authorList>
            <person name="Hackl T."/>
        </authorList>
    </citation>
    <scope>NUCLEOTIDE SEQUENCE</scope>
</reference>
<organism evidence="1 2">
    <name type="scientific">Anthostomella pinea</name>
    <dbReference type="NCBI Taxonomy" id="933095"/>
    <lineage>
        <taxon>Eukaryota</taxon>
        <taxon>Fungi</taxon>
        <taxon>Dikarya</taxon>
        <taxon>Ascomycota</taxon>
        <taxon>Pezizomycotina</taxon>
        <taxon>Sordariomycetes</taxon>
        <taxon>Xylariomycetidae</taxon>
        <taxon>Xylariales</taxon>
        <taxon>Xylariaceae</taxon>
        <taxon>Anthostomella</taxon>
    </lineage>
</organism>